<evidence type="ECO:0000313" key="2">
    <source>
        <dbReference type="Proteomes" id="UP001345963"/>
    </source>
</evidence>
<evidence type="ECO:0000313" key="1">
    <source>
        <dbReference type="EMBL" id="MED6250719.1"/>
    </source>
</evidence>
<keyword evidence="2" id="KW-1185">Reference proteome</keyword>
<gene>
    <name evidence="1" type="ORF">ATANTOWER_006822</name>
</gene>
<dbReference type="EMBL" id="JAHUTI010059186">
    <property type="protein sequence ID" value="MED6250719.1"/>
    <property type="molecule type" value="Genomic_DNA"/>
</dbReference>
<reference evidence="1 2" key="1">
    <citation type="submission" date="2021-07" db="EMBL/GenBank/DDBJ databases">
        <authorList>
            <person name="Palmer J.M."/>
        </authorList>
    </citation>
    <scope>NUCLEOTIDE SEQUENCE [LARGE SCALE GENOMIC DNA]</scope>
    <source>
        <strain evidence="1 2">AT_MEX2019</strain>
        <tissue evidence="1">Muscle</tissue>
    </source>
</reference>
<protein>
    <submittedName>
        <fullName evidence="1">Uncharacterized protein</fullName>
    </submittedName>
</protein>
<comment type="caution">
    <text evidence="1">The sequence shown here is derived from an EMBL/GenBank/DDBJ whole genome shotgun (WGS) entry which is preliminary data.</text>
</comment>
<sequence length="74" mass="8215">MPESTCKGTILLFCIHSPEFLLKNCSPPLSGMQSDSLHPRQKQHEIVVSCRVKQGFRDCVSSTSITQIFLGLHA</sequence>
<dbReference type="Proteomes" id="UP001345963">
    <property type="component" value="Unassembled WGS sequence"/>
</dbReference>
<organism evidence="1 2">
    <name type="scientific">Ataeniobius toweri</name>
    <dbReference type="NCBI Taxonomy" id="208326"/>
    <lineage>
        <taxon>Eukaryota</taxon>
        <taxon>Metazoa</taxon>
        <taxon>Chordata</taxon>
        <taxon>Craniata</taxon>
        <taxon>Vertebrata</taxon>
        <taxon>Euteleostomi</taxon>
        <taxon>Actinopterygii</taxon>
        <taxon>Neopterygii</taxon>
        <taxon>Teleostei</taxon>
        <taxon>Neoteleostei</taxon>
        <taxon>Acanthomorphata</taxon>
        <taxon>Ovalentaria</taxon>
        <taxon>Atherinomorphae</taxon>
        <taxon>Cyprinodontiformes</taxon>
        <taxon>Goodeidae</taxon>
        <taxon>Ataeniobius</taxon>
    </lineage>
</organism>
<proteinExistence type="predicted"/>
<accession>A0ABU7BMS5</accession>
<name>A0ABU7BMS5_9TELE</name>